<dbReference type="GO" id="GO:0016987">
    <property type="term" value="F:sigma factor activity"/>
    <property type="evidence" value="ECO:0007669"/>
    <property type="project" value="TreeGrafter"/>
</dbReference>
<evidence type="ECO:0000313" key="2">
    <source>
        <dbReference type="Proteomes" id="UP000598146"/>
    </source>
</evidence>
<dbReference type="RefSeq" id="WP_196416378.1">
    <property type="nucleotide sequence ID" value="NZ_JADQTO010000011.1"/>
</dbReference>
<dbReference type="InterPro" id="IPR052704">
    <property type="entry name" value="ECF_Sigma-70_Domain"/>
</dbReference>
<dbReference type="PANTHER" id="PTHR30173:SF43">
    <property type="entry name" value="ECF RNA POLYMERASE SIGMA FACTOR SIGI-RELATED"/>
    <property type="match status" value="1"/>
</dbReference>
<evidence type="ECO:0000313" key="1">
    <source>
        <dbReference type="EMBL" id="MBG0564605.1"/>
    </source>
</evidence>
<sequence length="113" mass="11576">MRDRHDDVVGRLAEACRAGDVDAIRAVLAANAVVVCDGIGRGAVHGADRAARLIALLLGGDPGLGLASVNGSAGLVRRRAGRAVAVAAVEIAVDRVAAVWIVVNPAKLGHWTW</sequence>
<comment type="caution">
    <text evidence="1">The sequence shown here is derived from an EMBL/GenBank/DDBJ whole genome shotgun (WGS) entry which is preliminary data.</text>
</comment>
<protein>
    <submittedName>
        <fullName evidence="1">Siderophore-interacting protein</fullName>
    </submittedName>
</protein>
<reference evidence="1" key="1">
    <citation type="submission" date="2020-11" db="EMBL/GenBank/DDBJ databases">
        <title>Isolation and identification of active actinomycetes.</title>
        <authorList>
            <person name="Sun X."/>
        </authorList>
    </citation>
    <scope>NUCLEOTIDE SEQUENCE</scope>
    <source>
        <strain evidence="1">NEAU-A11</strain>
    </source>
</reference>
<dbReference type="InterPro" id="IPR032710">
    <property type="entry name" value="NTF2-like_dom_sf"/>
</dbReference>
<proteinExistence type="predicted"/>
<organism evidence="1 2">
    <name type="scientific">Actinoplanes aureus</name>
    <dbReference type="NCBI Taxonomy" id="2792083"/>
    <lineage>
        <taxon>Bacteria</taxon>
        <taxon>Bacillati</taxon>
        <taxon>Actinomycetota</taxon>
        <taxon>Actinomycetes</taxon>
        <taxon>Micromonosporales</taxon>
        <taxon>Micromonosporaceae</taxon>
        <taxon>Actinoplanes</taxon>
    </lineage>
</organism>
<gene>
    <name evidence="1" type="ORF">I4J89_24455</name>
</gene>
<dbReference type="AlphaFoldDB" id="A0A931C727"/>
<name>A0A931C727_9ACTN</name>
<dbReference type="EMBL" id="JADQTO010000011">
    <property type="protein sequence ID" value="MBG0564605.1"/>
    <property type="molecule type" value="Genomic_DNA"/>
</dbReference>
<dbReference type="Proteomes" id="UP000598146">
    <property type="component" value="Unassembled WGS sequence"/>
</dbReference>
<keyword evidence="2" id="KW-1185">Reference proteome</keyword>
<accession>A0A931C727</accession>
<dbReference type="Gene3D" id="3.10.450.50">
    <property type="match status" value="1"/>
</dbReference>
<dbReference type="SUPFAM" id="SSF54427">
    <property type="entry name" value="NTF2-like"/>
    <property type="match status" value="1"/>
</dbReference>
<dbReference type="PANTHER" id="PTHR30173">
    <property type="entry name" value="SIGMA 19 FACTOR"/>
    <property type="match status" value="1"/>
</dbReference>